<feature type="signal peptide" evidence="1">
    <location>
        <begin position="1"/>
        <end position="25"/>
    </location>
</feature>
<feature type="chain" id="PRO_5020659747" description="Lipoprotein" evidence="1">
    <location>
        <begin position="26"/>
        <end position="82"/>
    </location>
</feature>
<gene>
    <name evidence="2" type="ORF">EYE42_00050</name>
</gene>
<organism evidence="2 3">
    <name type="scientific">Paracoccus subflavus</name>
    <dbReference type="NCBI Taxonomy" id="2528244"/>
    <lineage>
        <taxon>Bacteria</taxon>
        <taxon>Pseudomonadati</taxon>
        <taxon>Pseudomonadota</taxon>
        <taxon>Alphaproteobacteria</taxon>
        <taxon>Rhodobacterales</taxon>
        <taxon>Paracoccaceae</taxon>
        <taxon>Paracoccus</taxon>
    </lineage>
</organism>
<dbReference type="AlphaFoldDB" id="A0A4Q9G7Y9"/>
<reference evidence="2 3" key="1">
    <citation type="submission" date="2019-02" db="EMBL/GenBank/DDBJ databases">
        <title>Paracoccus subflavus sp. nov., isolated from marine sediment of the Pacific Ocean.</title>
        <authorList>
            <person name="Zhang G."/>
        </authorList>
    </citation>
    <scope>NUCLEOTIDE SEQUENCE [LARGE SCALE GENOMIC DNA]</scope>
    <source>
        <strain evidence="2 3">GY0581</strain>
    </source>
</reference>
<proteinExistence type="predicted"/>
<evidence type="ECO:0008006" key="4">
    <source>
        <dbReference type="Google" id="ProtNLM"/>
    </source>
</evidence>
<accession>A0A4Q9G7Y9</accession>
<comment type="caution">
    <text evidence="2">The sequence shown here is derived from an EMBL/GenBank/DDBJ whole genome shotgun (WGS) entry which is preliminary data.</text>
</comment>
<dbReference type="OrthoDB" id="8451006at2"/>
<dbReference type="EMBL" id="SISK01000001">
    <property type="protein sequence ID" value="TBN43579.1"/>
    <property type="molecule type" value="Genomic_DNA"/>
</dbReference>
<evidence type="ECO:0000256" key="1">
    <source>
        <dbReference type="SAM" id="SignalP"/>
    </source>
</evidence>
<name>A0A4Q9G7Y9_9RHOB</name>
<dbReference type="Proteomes" id="UP000293520">
    <property type="component" value="Unassembled WGS sequence"/>
</dbReference>
<protein>
    <recommendedName>
        <fullName evidence="4">Lipoprotein</fullName>
    </recommendedName>
</protein>
<sequence>MMSNAGCWKRRLAVLAITTSLLSGCATVSSESGRVSACPPVVEYSREFQARASNEVAQLPKGAAIAIMLTDYAVLRAQNRAC</sequence>
<keyword evidence="1" id="KW-0732">Signal</keyword>
<evidence type="ECO:0000313" key="2">
    <source>
        <dbReference type="EMBL" id="TBN43579.1"/>
    </source>
</evidence>
<evidence type="ECO:0000313" key="3">
    <source>
        <dbReference type="Proteomes" id="UP000293520"/>
    </source>
</evidence>
<keyword evidence="3" id="KW-1185">Reference proteome</keyword>